<organism evidence="2 3">
    <name type="scientific">Corallococcus interemptor</name>
    <dbReference type="NCBI Taxonomy" id="2316720"/>
    <lineage>
        <taxon>Bacteria</taxon>
        <taxon>Pseudomonadati</taxon>
        <taxon>Myxococcota</taxon>
        <taxon>Myxococcia</taxon>
        <taxon>Myxococcales</taxon>
        <taxon>Cystobacterineae</taxon>
        <taxon>Myxococcaceae</taxon>
        <taxon>Corallococcus</taxon>
    </lineage>
</organism>
<proteinExistence type="predicted"/>
<dbReference type="EMBL" id="RAWM01000133">
    <property type="protein sequence ID" value="RKH61190.1"/>
    <property type="molecule type" value="Genomic_DNA"/>
</dbReference>
<dbReference type="PROSITE" id="PS51257">
    <property type="entry name" value="PROKAR_LIPOPROTEIN"/>
    <property type="match status" value="1"/>
</dbReference>
<reference evidence="3" key="1">
    <citation type="submission" date="2018-09" db="EMBL/GenBank/DDBJ databases">
        <authorList>
            <person name="Livingstone P.G."/>
            <person name="Whitworth D.E."/>
        </authorList>
    </citation>
    <scope>NUCLEOTIDE SEQUENCE [LARGE SCALE GENOMIC DNA]</scope>
    <source>
        <strain evidence="3">AB047A</strain>
    </source>
</reference>
<evidence type="ECO:0000313" key="2">
    <source>
        <dbReference type="EMBL" id="RKH61190.1"/>
    </source>
</evidence>
<dbReference type="AlphaFoldDB" id="A0A3A8Q2M4"/>
<protein>
    <recommendedName>
        <fullName evidence="4">Lipoprotein</fullName>
    </recommendedName>
</protein>
<gene>
    <name evidence="2" type="ORF">D7X96_32130</name>
</gene>
<feature type="compositionally biased region" description="Low complexity" evidence="1">
    <location>
        <begin position="64"/>
        <end position="80"/>
    </location>
</feature>
<accession>A0A3A8Q2M4</accession>
<dbReference type="OrthoDB" id="5378883at2"/>
<comment type="caution">
    <text evidence="2">The sequence shown here is derived from an EMBL/GenBank/DDBJ whole genome shotgun (WGS) entry which is preliminary data.</text>
</comment>
<evidence type="ECO:0008006" key="4">
    <source>
        <dbReference type="Google" id="ProtNLM"/>
    </source>
</evidence>
<feature type="region of interest" description="Disordered" evidence="1">
    <location>
        <begin position="58"/>
        <end position="104"/>
    </location>
</feature>
<name>A0A3A8Q2M4_9BACT</name>
<evidence type="ECO:0000313" key="3">
    <source>
        <dbReference type="Proteomes" id="UP000282656"/>
    </source>
</evidence>
<evidence type="ECO:0000256" key="1">
    <source>
        <dbReference type="SAM" id="MobiDB-lite"/>
    </source>
</evidence>
<sequence>MRSNTMWMGTLLAVMLGSAGCGEECVDSFDCRDKGAASEGQAWACVEEKCTQVAINNNTGGDAGTQTDAGTSTDAGTEADAGTETDAGTEPEPNPDPCESATYDPKLGTLQLQTGYVADESAPVSGLANSGHIVVTPGPTYSLYAVVGGSVQSSEAPVVYSLGTWPQVELGAAPLFDVLAPEDRGTTPGWIASALVTDGQHLLTGYMRPSGGIAPAAGAVGIHDLAAAEASTYLPAPNILYAGAAPGLFLTVSDGLGTVSEGRSVYALKTGAAPFTAFKVGTFPENNNGGGAISVSSNGVAMLSYLAPSDNRYHGHAVAPAVMEQALDTGTPFAVADAPEAFSFLGPVSAMGDGVAVLRGGDTPPDFAFTDVARFAFTVTNAGATVTVGAPEPVLVFPNQCTFVSTMIPMGSDLLVKVQDKNGARLVRIRDAR</sequence>
<dbReference type="RefSeq" id="WP_121723985.1">
    <property type="nucleotide sequence ID" value="NZ_RAWM01000133.1"/>
</dbReference>
<keyword evidence="3" id="KW-1185">Reference proteome</keyword>
<dbReference type="Proteomes" id="UP000282656">
    <property type="component" value="Unassembled WGS sequence"/>
</dbReference>